<feature type="compositionally biased region" description="Basic and acidic residues" evidence="1">
    <location>
        <begin position="165"/>
        <end position="177"/>
    </location>
</feature>
<feature type="region of interest" description="Disordered" evidence="1">
    <location>
        <begin position="1"/>
        <end position="26"/>
    </location>
</feature>
<dbReference type="STRING" id="559295.C5DD96"/>
<sequence length="183" mass="20007">MEASALISRANNASTHTFSNSNPKYWKFDWYTPVKPKQAQSNEKSSGENDSEEKFSFKYKTWLPSEKPAWKQLEAEVEEIIDLEQYDRTKQPKTLQPGSAPVVNGQAAADGLTADDIRGAVGGQETMIGFSASDATTKNDTKPAQANHEGPDGRVDPTASLDANGEQKPESEKKDADGDLDLQ</sequence>
<dbReference type="GO" id="GO:0016586">
    <property type="term" value="C:RSC-type complex"/>
    <property type="evidence" value="ECO:0007669"/>
    <property type="project" value="InterPro"/>
</dbReference>
<dbReference type="FunCoup" id="C5DD96">
    <property type="interactions" value="347"/>
</dbReference>
<dbReference type="eggNOG" id="ENOG502SEGN">
    <property type="taxonomic scope" value="Eukaryota"/>
</dbReference>
<proteinExistence type="predicted"/>
<protein>
    <submittedName>
        <fullName evidence="2">KLTH0B09394p</fullName>
    </submittedName>
</protein>
<feature type="region of interest" description="Disordered" evidence="1">
    <location>
        <begin position="128"/>
        <end position="183"/>
    </location>
</feature>
<dbReference type="InterPro" id="IPR018304">
    <property type="entry name" value="Rtt102"/>
</dbReference>
<dbReference type="OrthoDB" id="4063132at2759"/>
<reference evidence="2 3" key="1">
    <citation type="journal article" date="2009" name="Genome Res.">
        <title>Comparative genomics of protoploid Saccharomycetaceae.</title>
        <authorList>
            <consortium name="The Genolevures Consortium"/>
            <person name="Souciet J.-L."/>
            <person name="Dujon B."/>
            <person name="Gaillardin C."/>
            <person name="Johnston M."/>
            <person name="Baret P.V."/>
            <person name="Cliften P."/>
            <person name="Sherman D.J."/>
            <person name="Weissenbach J."/>
            <person name="Westhof E."/>
            <person name="Wincker P."/>
            <person name="Jubin C."/>
            <person name="Poulain J."/>
            <person name="Barbe V."/>
            <person name="Segurens B."/>
            <person name="Artiguenave F."/>
            <person name="Anthouard V."/>
            <person name="Vacherie B."/>
            <person name="Val M.-E."/>
            <person name="Fulton R.S."/>
            <person name="Minx P."/>
            <person name="Wilson R."/>
            <person name="Durrens P."/>
            <person name="Jean G."/>
            <person name="Marck C."/>
            <person name="Martin T."/>
            <person name="Nikolski M."/>
            <person name="Rolland T."/>
            <person name="Seret M.-L."/>
            <person name="Casaregola S."/>
            <person name="Despons L."/>
            <person name="Fairhead C."/>
            <person name="Fischer G."/>
            <person name="Lafontaine I."/>
            <person name="Leh V."/>
            <person name="Lemaire M."/>
            <person name="de Montigny J."/>
            <person name="Neuveglise C."/>
            <person name="Thierry A."/>
            <person name="Blanc-Lenfle I."/>
            <person name="Bleykasten C."/>
            <person name="Diffels J."/>
            <person name="Fritsch E."/>
            <person name="Frangeul L."/>
            <person name="Goeffon A."/>
            <person name="Jauniaux N."/>
            <person name="Kachouri-Lafond R."/>
            <person name="Payen C."/>
            <person name="Potier S."/>
            <person name="Pribylova L."/>
            <person name="Ozanne C."/>
            <person name="Richard G.-F."/>
            <person name="Sacerdot C."/>
            <person name="Straub M.-L."/>
            <person name="Talla E."/>
        </authorList>
    </citation>
    <scope>NUCLEOTIDE SEQUENCE [LARGE SCALE GENOMIC DNA]</scope>
    <source>
        <strain evidence="3">ATCC 56472 / CBS 6340 / NRRL Y-8284</strain>
    </source>
</reference>
<dbReference type="Pfam" id="PF09510">
    <property type="entry name" value="Rtt102p"/>
    <property type="match status" value="1"/>
</dbReference>
<evidence type="ECO:0000256" key="1">
    <source>
        <dbReference type="SAM" id="MobiDB-lite"/>
    </source>
</evidence>
<dbReference type="GeneID" id="8291038"/>
<organism evidence="2 3">
    <name type="scientific">Lachancea thermotolerans (strain ATCC 56472 / CBS 6340 / NRRL Y-8284)</name>
    <name type="common">Yeast</name>
    <name type="synonym">Kluyveromyces thermotolerans</name>
    <dbReference type="NCBI Taxonomy" id="559295"/>
    <lineage>
        <taxon>Eukaryota</taxon>
        <taxon>Fungi</taxon>
        <taxon>Dikarya</taxon>
        <taxon>Ascomycota</taxon>
        <taxon>Saccharomycotina</taxon>
        <taxon>Saccharomycetes</taxon>
        <taxon>Saccharomycetales</taxon>
        <taxon>Saccharomycetaceae</taxon>
        <taxon>Lachancea</taxon>
    </lineage>
</organism>
<evidence type="ECO:0000313" key="3">
    <source>
        <dbReference type="Proteomes" id="UP000002036"/>
    </source>
</evidence>
<dbReference type="GO" id="GO:0016514">
    <property type="term" value="C:SWI/SNF complex"/>
    <property type="evidence" value="ECO:0007669"/>
    <property type="project" value="InterPro"/>
</dbReference>
<dbReference type="RefSeq" id="XP_002552195.1">
    <property type="nucleotide sequence ID" value="XM_002552149.1"/>
</dbReference>
<keyword evidence="3" id="KW-1185">Reference proteome</keyword>
<feature type="compositionally biased region" description="Polar residues" evidence="1">
    <location>
        <begin position="9"/>
        <end position="23"/>
    </location>
</feature>
<evidence type="ECO:0000313" key="2">
    <source>
        <dbReference type="EMBL" id="CAR21757.1"/>
    </source>
</evidence>
<dbReference type="GO" id="GO:0006338">
    <property type="term" value="P:chromatin remodeling"/>
    <property type="evidence" value="ECO:0007669"/>
    <property type="project" value="InterPro"/>
</dbReference>
<dbReference type="EMBL" id="CU928166">
    <property type="protein sequence ID" value="CAR21757.1"/>
    <property type="molecule type" value="Genomic_DNA"/>
</dbReference>
<dbReference type="Proteomes" id="UP000002036">
    <property type="component" value="Chromosome B"/>
</dbReference>
<dbReference type="OMA" id="LMTSHTK"/>
<accession>C5DD96</accession>
<dbReference type="AlphaFoldDB" id="C5DD96"/>
<name>C5DD96_LACTC</name>
<feature type="compositionally biased region" description="Polar residues" evidence="1">
    <location>
        <begin position="133"/>
        <end position="144"/>
    </location>
</feature>
<dbReference type="HOGENOM" id="CLU_118233_0_0_1"/>
<gene>
    <name evidence="2" type="ordered locus">KLTH0B09394g</name>
</gene>
<dbReference type="InParanoid" id="C5DD96"/>
<dbReference type="Gene3D" id="6.20.420.10">
    <property type="match status" value="1"/>
</dbReference>
<dbReference type="KEGG" id="lth:KLTH0B09394g"/>